<keyword evidence="1" id="KW-0732">Signal</keyword>
<dbReference type="Proteomes" id="UP000443090">
    <property type="component" value="Unassembled WGS sequence"/>
</dbReference>
<dbReference type="AlphaFoldDB" id="A0A8H8UBM8"/>
<gene>
    <name evidence="2" type="ORF">LOCC1_G006483</name>
</gene>
<comment type="caution">
    <text evidence="2">The sequence shown here is derived from an EMBL/GenBank/DDBJ whole genome shotgun (WGS) entry which is preliminary data.</text>
</comment>
<evidence type="ECO:0000313" key="3">
    <source>
        <dbReference type="Proteomes" id="UP000443090"/>
    </source>
</evidence>
<reference evidence="2 3" key="1">
    <citation type="submission" date="2018-05" db="EMBL/GenBank/DDBJ databases">
        <title>Genome sequencing and assembly of the regulated plant pathogen Lachnellula willkommii and related sister species for the development of diagnostic species identification markers.</title>
        <authorList>
            <person name="Giroux E."/>
            <person name="Bilodeau G."/>
        </authorList>
    </citation>
    <scope>NUCLEOTIDE SEQUENCE [LARGE SCALE GENOMIC DNA]</scope>
    <source>
        <strain evidence="2 3">CBS 160.35</strain>
    </source>
</reference>
<accession>A0A8H8UBM8</accession>
<dbReference type="OrthoDB" id="3552629at2759"/>
<protein>
    <recommendedName>
        <fullName evidence="4">Extracellular membrane protein CFEM domain-containing protein</fullName>
    </recommendedName>
</protein>
<evidence type="ECO:0000313" key="2">
    <source>
        <dbReference type="EMBL" id="TVY38374.1"/>
    </source>
</evidence>
<evidence type="ECO:0008006" key="4">
    <source>
        <dbReference type="Google" id="ProtNLM"/>
    </source>
</evidence>
<sequence>MQFSTLFLSTASLFLAATASPTALIQRQSSPSPMPTPPPIDTSQLQLGACLSFGQCYFDGNEGGCASRGCAGEEMLGSICSCNADVQGAIDVQNAKGRQEWPIMCPFKQDSGRK</sequence>
<evidence type="ECO:0000256" key="1">
    <source>
        <dbReference type="SAM" id="SignalP"/>
    </source>
</evidence>
<organism evidence="2 3">
    <name type="scientific">Lachnellula occidentalis</name>
    <dbReference type="NCBI Taxonomy" id="215460"/>
    <lineage>
        <taxon>Eukaryota</taxon>
        <taxon>Fungi</taxon>
        <taxon>Dikarya</taxon>
        <taxon>Ascomycota</taxon>
        <taxon>Pezizomycotina</taxon>
        <taxon>Leotiomycetes</taxon>
        <taxon>Helotiales</taxon>
        <taxon>Lachnaceae</taxon>
        <taxon>Lachnellula</taxon>
    </lineage>
</organism>
<keyword evidence="3" id="KW-1185">Reference proteome</keyword>
<name>A0A8H8UBM8_9HELO</name>
<feature type="chain" id="PRO_5034124851" description="Extracellular membrane protein CFEM domain-containing protein" evidence="1">
    <location>
        <begin position="20"/>
        <end position="114"/>
    </location>
</feature>
<feature type="signal peptide" evidence="1">
    <location>
        <begin position="1"/>
        <end position="19"/>
    </location>
</feature>
<dbReference type="EMBL" id="QGMI01000612">
    <property type="protein sequence ID" value="TVY38374.1"/>
    <property type="molecule type" value="Genomic_DNA"/>
</dbReference>
<proteinExistence type="predicted"/>